<evidence type="ECO:0000313" key="1">
    <source>
        <dbReference type="EMBL" id="QHU12373.1"/>
    </source>
</evidence>
<accession>A0A6C0K4J1</accession>
<organism evidence="1">
    <name type="scientific">viral metagenome</name>
    <dbReference type="NCBI Taxonomy" id="1070528"/>
    <lineage>
        <taxon>unclassified sequences</taxon>
        <taxon>metagenomes</taxon>
        <taxon>organismal metagenomes</taxon>
    </lineage>
</organism>
<dbReference type="InterPro" id="IPR015797">
    <property type="entry name" value="NUDIX_hydrolase-like_dom_sf"/>
</dbReference>
<name>A0A6C0K4J1_9ZZZZ</name>
<dbReference type="SUPFAM" id="SSF55811">
    <property type="entry name" value="Nudix"/>
    <property type="match status" value="1"/>
</dbReference>
<evidence type="ECO:0008006" key="2">
    <source>
        <dbReference type="Google" id="ProtNLM"/>
    </source>
</evidence>
<sequence>MLALFFQKKQVKPIIDSVTAAGCIFTNETHILAGYQPNKTTPYISGFGGNRLEGEPYEHTAVREMIEELFDIEATYDMITWILNDLKPLRSIKHTGYMVLQYTFDDLYKIIKYLEPNGVNSTLYKVWPKNLYDLIFTRTPTKSSEISTICLLPFVKDIVIDDKFKKDIDEIIACVK</sequence>
<reference evidence="1" key="1">
    <citation type="journal article" date="2020" name="Nature">
        <title>Giant virus diversity and host interactions through global metagenomics.</title>
        <authorList>
            <person name="Schulz F."/>
            <person name="Roux S."/>
            <person name="Paez-Espino D."/>
            <person name="Jungbluth S."/>
            <person name="Walsh D.A."/>
            <person name="Denef V.J."/>
            <person name="McMahon K.D."/>
            <person name="Konstantinidis K.T."/>
            <person name="Eloe-Fadrosh E.A."/>
            <person name="Kyrpides N.C."/>
            <person name="Woyke T."/>
        </authorList>
    </citation>
    <scope>NUCLEOTIDE SEQUENCE</scope>
    <source>
        <strain evidence="1">GVMAG-S-1101171-110</strain>
    </source>
</reference>
<dbReference type="AlphaFoldDB" id="A0A6C0K4J1"/>
<protein>
    <recommendedName>
        <fullName evidence="2">Nudix hydrolase domain-containing protein</fullName>
    </recommendedName>
</protein>
<proteinExistence type="predicted"/>
<dbReference type="CDD" id="cd02883">
    <property type="entry name" value="NUDIX_Hydrolase"/>
    <property type="match status" value="1"/>
</dbReference>
<dbReference type="Gene3D" id="3.90.79.10">
    <property type="entry name" value="Nucleoside Triphosphate Pyrophosphohydrolase"/>
    <property type="match status" value="1"/>
</dbReference>
<dbReference type="EMBL" id="MN740799">
    <property type="protein sequence ID" value="QHU12373.1"/>
    <property type="molecule type" value="Genomic_DNA"/>
</dbReference>